<organism evidence="2 3">
    <name type="scientific">Thalassobacillus hwangdonensis</name>
    <dbReference type="NCBI Taxonomy" id="546108"/>
    <lineage>
        <taxon>Bacteria</taxon>
        <taxon>Bacillati</taxon>
        <taxon>Bacillota</taxon>
        <taxon>Bacilli</taxon>
        <taxon>Bacillales</taxon>
        <taxon>Bacillaceae</taxon>
        <taxon>Thalassobacillus</taxon>
    </lineage>
</organism>
<protein>
    <submittedName>
        <fullName evidence="2">Uncharacterized protein</fullName>
    </submittedName>
</protein>
<sequence>MTIALLIIIVATFMLTVTSGLFLYKNREAVTEMYRMAGTMAISMNVSMLGGTIAGIVLSGNLFIPTFSGMMIGFIIGGLLGGAISESAVLEGISSGVMGGMMGAMLGVMIVPPYDDVIVKLLFFMYTLLIIYNLLILRGTQRLNHPLLYLAVFLCLFFALEYSGSVFPENHGHSGHGSHSM</sequence>
<dbReference type="RefSeq" id="WP_386061750.1">
    <property type="nucleotide sequence ID" value="NZ_JBHTKL010000005.1"/>
</dbReference>
<feature type="transmembrane region" description="Helical" evidence="1">
    <location>
        <begin position="117"/>
        <end position="135"/>
    </location>
</feature>
<evidence type="ECO:0000313" key="3">
    <source>
        <dbReference type="Proteomes" id="UP001596990"/>
    </source>
</evidence>
<feature type="transmembrane region" description="Helical" evidence="1">
    <location>
        <begin position="62"/>
        <end position="81"/>
    </location>
</feature>
<proteinExistence type="predicted"/>
<evidence type="ECO:0000313" key="2">
    <source>
        <dbReference type="EMBL" id="MFD1020332.1"/>
    </source>
</evidence>
<accession>A0ABW3L3C0</accession>
<keyword evidence="1" id="KW-0472">Membrane</keyword>
<keyword evidence="1" id="KW-1133">Transmembrane helix</keyword>
<feature type="transmembrane region" description="Helical" evidence="1">
    <location>
        <begin position="6"/>
        <end position="24"/>
    </location>
</feature>
<feature type="transmembrane region" description="Helical" evidence="1">
    <location>
        <begin position="147"/>
        <end position="167"/>
    </location>
</feature>
<name>A0ABW3L3C0_9BACI</name>
<dbReference type="Proteomes" id="UP001596990">
    <property type="component" value="Unassembled WGS sequence"/>
</dbReference>
<feature type="transmembrane region" description="Helical" evidence="1">
    <location>
        <begin position="88"/>
        <end position="111"/>
    </location>
</feature>
<comment type="caution">
    <text evidence="2">The sequence shown here is derived from an EMBL/GenBank/DDBJ whole genome shotgun (WGS) entry which is preliminary data.</text>
</comment>
<gene>
    <name evidence="2" type="ORF">ACFQ2J_14180</name>
</gene>
<dbReference type="EMBL" id="JBHTKL010000005">
    <property type="protein sequence ID" value="MFD1020332.1"/>
    <property type="molecule type" value="Genomic_DNA"/>
</dbReference>
<keyword evidence="1" id="KW-0812">Transmembrane</keyword>
<feature type="transmembrane region" description="Helical" evidence="1">
    <location>
        <begin position="36"/>
        <end position="56"/>
    </location>
</feature>
<keyword evidence="3" id="KW-1185">Reference proteome</keyword>
<evidence type="ECO:0000256" key="1">
    <source>
        <dbReference type="SAM" id="Phobius"/>
    </source>
</evidence>
<reference evidence="3" key="1">
    <citation type="journal article" date="2019" name="Int. J. Syst. Evol. Microbiol.">
        <title>The Global Catalogue of Microorganisms (GCM) 10K type strain sequencing project: providing services to taxonomists for standard genome sequencing and annotation.</title>
        <authorList>
            <consortium name="The Broad Institute Genomics Platform"/>
            <consortium name="The Broad Institute Genome Sequencing Center for Infectious Disease"/>
            <person name="Wu L."/>
            <person name="Ma J."/>
        </authorList>
    </citation>
    <scope>NUCLEOTIDE SEQUENCE [LARGE SCALE GENOMIC DNA]</scope>
    <source>
        <strain evidence="3">CCUG 56607</strain>
    </source>
</reference>